<dbReference type="GeneID" id="95981065"/>
<comment type="caution">
    <text evidence="1">The sequence shown here is derived from an EMBL/GenBank/DDBJ whole genome shotgun (WGS) entry which is preliminary data.</text>
</comment>
<proteinExistence type="predicted"/>
<dbReference type="EMBL" id="JBBXJM010000001">
    <property type="protein sequence ID" value="KAL1412278.1"/>
    <property type="molecule type" value="Genomic_DNA"/>
</dbReference>
<name>A0ABR3QD21_9TREE</name>
<reference evidence="1 2" key="1">
    <citation type="submission" date="2023-08" db="EMBL/GenBank/DDBJ databases">
        <title>Annotated Genome Sequence of Vanrija albida AlHP1.</title>
        <authorList>
            <person name="Herzog R."/>
        </authorList>
    </citation>
    <scope>NUCLEOTIDE SEQUENCE [LARGE SCALE GENOMIC DNA]</scope>
    <source>
        <strain evidence="1 2">AlHP1</strain>
    </source>
</reference>
<evidence type="ECO:0000313" key="2">
    <source>
        <dbReference type="Proteomes" id="UP001565368"/>
    </source>
</evidence>
<gene>
    <name evidence="1" type="ORF">Q8F55_000022</name>
</gene>
<keyword evidence="2" id="KW-1185">Reference proteome</keyword>
<dbReference type="Proteomes" id="UP001565368">
    <property type="component" value="Unassembled WGS sequence"/>
</dbReference>
<dbReference type="RefSeq" id="XP_069212222.1">
    <property type="nucleotide sequence ID" value="XM_069348678.1"/>
</dbReference>
<organism evidence="1 2">
    <name type="scientific">Vanrija albida</name>
    <dbReference type="NCBI Taxonomy" id="181172"/>
    <lineage>
        <taxon>Eukaryota</taxon>
        <taxon>Fungi</taxon>
        <taxon>Dikarya</taxon>
        <taxon>Basidiomycota</taxon>
        <taxon>Agaricomycotina</taxon>
        <taxon>Tremellomycetes</taxon>
        <taxon>Trichosporonales</taxon>
        <taxon>Trichosporonaceae</taxon>
        <taxon>Vanrija</taxon>
    </lineage>
</organism>
<sequence>MTTIDHTAYPAIIDAILAHTDVRGLMALRTTSKAFKQRVDAQLFPRAVFHARGSSGGYVLTDPAGAPLPFAPSGVRVLDLPGELADGPVGYWSSFSSLEALRRAGGTVTDRRSAAFAPATVVDWYDVPPGPGVRGQYIYLPPTTQRYVLHISWRGARPEAIPRVKGADGLREVVIVRPERAPPQLVAQLSHQFLPLMYDGGELTIVGQDVSIYELDESPEGMREWLAAQLRTQLMRKSTAQPRKVDAAMARFRWLSLAEWLAELGDTAKMESTWPEPG</sequence>
<evidence type="ECO:0008006" key="3">
    <source>
        <dbReference type="Google" id="ProtNLM"/>
    </source>
</evidence>
<protein>
    <recommendedName>
        <fullName evidence="3">F-box domain-containing protein</fullName>
    </recommendedName>
</protein>
<evidence type="ECO:0000313" key="1">
    <source>
        <dbReference type="EMBL" id="KAL1412278.1"/>
    </source>
</evidence>
<accession>A0ABR3QD21</accession>